<dbReference type="Proteomes" id="UP001054837">
    <property type="component" value="Unassembled WGS sequence"/>
</dbReference>
<evidence type="ECO:0000256" key="1">
    <source>
        <dbReference type="SAM" id="MobiDB-lite"/>
    </source>
</evidence>
<comment type="caution">
    <text evidence="2">The sequence shown here is derived from an EMBL/GenBank/DDBJ whole genome shotgun (WGS) entry which is preliminary data.</text>
</comment>
<protein>
    <submittedName>
        <fullName evidence="2">Uncharacterized protein</fullName>
    </submittedName>
</protein>
<evidence type="ECO:0000313" key="3">
    <source>
        <dbReference type="Proteomes" id="UP001054837"/>
    </source>
</evidence>
<dbReference type="EMBL" id="BPLQ01015732">
    <property type="protein sequence ID" value="GIY91310.1"/>
    <property type="molecule type" value="Genomic_DNA"/>
</dbReference>
<name>A0AAV4XAT6_9ARAC</name>
<dbReference type="AlphaFoldDB" id="A0AAV4XAT6"/>
<feature type="region of interest" description="Disordered" evidence="1">
    <location>
        <begin position="1"/>
        <end position="22"/>
    </location>
</feature>
<keyword evidence="3" id="KW-1185">Reference proteome</keyword>
<sequence length="105" mass="11739">MTSQRHKIGGQGRDLATPQPWRPICYNNDRHGPRHLDESATPKVDALTFLPASMLPLIIVSFDLSATFRLGCSGPTKFVQRVFSGLPKSIVWPARLRKSTTLPHF</sequence>
<evidence type="ECO:0000313" key="2">
    <source>
        <dbReference type="EMBL" id="GIY91310.1"/>
    </source>
</evidence>
<gene>
    <name evidence="2" type="primary">AVEN_30019_1</name>
    <name evidence="2" type="ORF">CDAR_371641</name>
</gene>
<accession>A0AAV4XAT6</accession>
<reference evidence="2 3" key="1">
    <citation type="submission" date="2021-06" db="EMBL/GenBank/DDBJ databases">
        <title>Caerostris darwini draft genome.</title>
        <authorList>
            <person name="Kono N."/>
            <person name="Arakawa K."/>
        </authorList>
    </citation>
    <scope>NUCLEOTIDE SEQUENCE [LARGE SCALE GENOMIC DNA]</scope>
</reference>
<proteinExistence type="predicted"/>
<organism evidence="2 3">
    <name type="scientific">Caerostris darwini</name>
    <dbReference type="NCBI Taxonomy" id="1538125"/>
    <lineage>
        <taxon>Eukaryota</taxon>
        <taxon>Metazoa</taxon>
        <taxon>Ecdysozoa</taxon>
        <taxon>Arthropoda</taxon>
        <taxon>Chelicerata</taxon>
        <taxon>Arachnida</taxon>
        <taxon>Araneae</taxon>
        <taxon>Araneomorphae</taxon>
        <taxon>Entelegynae</taxon>
        <taxon>Araneoidea</taxon>
        <taxon>Araneidae</taxon>
        <taxon>Caerostris</taxon>
    </lineage>
</organism>